<sequence length="231" mass="26806">MSITYSEKSLFNKNSNQIAKELAFRLGDYENSVLLFKVLAHSLRNNETLMQELDEEIFENHEAFQKGFEQLLQHALIVATDKDTKLVSPSGKKEIAEEYTPSQLAQFFGVSVMTIHNWLKQGRFIGVQKAAANKHNKIADDTAFRMTSGNVVTIRDVVDMWRKQENESITKEENNLEYYTRQISFYEEKYSGEFEQTLGTKSELTSEEETDAQVWQHLLGRQRLEFEDSEK</sequence>
<dbReference type="InterPro" id="IPR009061">
    <property type="entry name" value="DNA-bd_dom_put_sf"/>
</dbReference>
<proteinExistence type="predicted"/>
<organism evidence="1 2">
    <name type="scientific">Paenibacillus cucumis</name>
    <name type="common">ex Kampfer et al. 2016</name>
    <dbReference type="NCBI Taxonomy" id="1776858"/>
    <lineage>
        <taxon>Bacteria</taxon>
        <taxon>Bacillati</taxon>
        <taxon>Bacillota</taxon>
        <taxon>Bacilli</taxon>
        <taxon>Bacillales</taxon>
        <taxon>Paenibacillaceae</taxon>
        <taxon>Paenibacillus</taxon>
    </lineage>
</organism>
<dbReference type="SUPFAM" id="SSF46955">
    <property type="entry name" value="Putative DNA-binding domain"/>
    <property type="match status" value="1"/>
</dbReference>
<dbReference type="Proteomes" id="UP000706031">
    <property type="component" value="Unassembled WGS sequence"/>
</dbReference>
<name>A0ABS7KFE9_9BACL</name>
<accession>A0ABS7KFE9</accession>
<gene>
    <name evidence="1" type="ORF">H7T88_05450</name>
</gene>
<evidence type="ECO:0000313" key="1">
    <source>
        <dbReference type="EMBL" id="MBY0202662.1"/>
    </source>
</evidence>
<reference evidence="1 2" key="1">
    <citation type="submission" date="2020-08" db="EMBL/GenBank/DDBJ databases">
        <title>Fungal Genomes of the International Space Station.</title>
        <authorList>
            <person name="Seuylemezian A."/>
            <person name="Singh N.K."/>
            <person name="Wood J."/>
            <person name="Venkateswaran K."/>
        </authorList>
    </citation>
    <scope>NUCLEOTIDE SEQUENCE [LARGE SCALE GENOMIC DNA]</scope>
    <source>
        <strain evidence="1 2">S/N-304-OC-R4</strain>
    </source>
</reference>
<evidence type="ECO:0000313" key="2">
    <source>
        <dbReference type="Proteomes" id="UP000706031"/>
    </source>
</evidence>
<dbReference type="EMBL" id="JACLIC010000009">
    <property type="protein sequence ID" value="MBY0202662.1"/>
    <property type="molecule type" value="Genomic_DNA"/>
</dbReference>
<keyword evidence="2" id="KW-1185">Reference proteome</keyword>
<comment type="caution">
    <text evidence="1">The sequence shown here is derived from an EMBL/GenBank/DDBJ whole genome shotgun (WGS) entry which is preliminary data.</text>
</comment>
<dbReference type="RefSeq" id="WP_221787521.1">
    <property type="nucleotide sequence ID" value="NZ_JACLIC010000009.1"/>
</dbReference>
<protein>
    <submittedName>
        <fullName evidence="1">Helix-turn-helix domain-containing protein</fullName>
    </submittedName>
</protein>